<dbReference type="PANTHER" id="PTHR30466">
    <property type="entry name" value="FLAVIN REDUCTASE"/>
    <property type="match status" value="1"/>
</dbReference>
<evidence type="ECO:0000256" key="1">
    <source>
        <dbReference type="ARBA" id="ARBA00023002"/>
    </source>
</evidence>
<dbReference type="Pfam" id="PF01613">
    <property type="entry name" value="Flavin_Reduct"/>
    <property type="match status" value="1"/>
</dbReference>
<evidence type="ECO:0000313" key="3">
    <source>
        <dbReference type="EMBL" id="MBP2706825.1"/>
    </source>
</evidence>
<dbReference type="RefSeq" id="WP_210158105.1">
    <property type="nucleotide sequence ID" value="NZ_JAFCNB010000014.1"/>
</dbReference>
<dbReference type="GO" id="GO:0042602">
    <property type="term" value="F:riboflavin reductase (NADPH) activity"/>
    <property type="evidence" value="ECO:0007669"/>
    <property type="project" value="TreeGrafter"/>
</dbReference>
<dbReference type="SUPFAM" id="SSF50475">
    <property type="entry name" value="FMN-binding split barrel"/>
    <property type="match status" value="1"/>
</dbReference>
<proteinExistence type="predicted"/>
<evidence type="ECO:0000259" key="2">
    <source>
        <dbReference type="SMART" id="SM00903"/>
    </source>
</evidence>
<dbReference type="InterPro" id="IPR012349">
    <property type="entry name" value="Split_barrel_FMN-bd"/>
</dbReference>
<evidence type="ECO:0000313" key="4">
    <source>
        <dbReference type="Proteomes" id="UP000674234"/>
    </source>
</evidence>
<accession>A0A941AJW9</accession>
<dbReference type="EMBL" id="JAFCNB010000014">
    <property type="protein sequence ID" value="MBP2706825.1"/>
    <property type="molecule type" value="Genomic_DNA"/>
</dbReference>
<keyword evidence="1" id="KW-0560">Oxidoreductase</keyword>
<dbReference type="Proteomes" id="UP000674234">
    <property type="component" value="Unassembled WGS sequence"/>
</dbReference>
<dbReference type="PANTHER" id="PTHR30466:SF1">
    <property type="entry name" value="FMN REDUCTASE (NADH) RUTF"/>
    <property type="match status" value="1"/>
</dbReference>
<dbReference type="Gene3D" id="2.30.110.10">
    <property type="entry name" value="Electron Transport, Fmn-binding Protein, Chain A"/>
    <property type="match status" value="1"/>
</dbReference>
<keyword evidence="4" id="KW-1185">Reference proteome</keyword>
<comment type="caution">
    <text evidence="3">The sequence shown here is derived from an EMBL/GenBank/DDBJ whole genome shotgun (WGS) entry which is preliminary data.</text>
</comment>
<protein>
    <submittedName>
        <fullName evidence="3">Flavin reductase</fullName>
    </submittedName>
</protein>
<dbReference type="AlphaFoldDB" id="A0A941AJW9"/>
<organism evidence="3 4">
    <name type="scientific">Microbispora oryzae</name>
    <dbReference type="NCBI Taxonomy" id="2806554"/>
    <lineage>
        <taxon>Bacteria</taxon>
        <taxon>Bacillati</taxon>
        <taxon>Actinomycetota</taxon>
        <taxon>Actinomycetes</taxon>
        <taxon>Streptosporangiales</taxon>
        <taxon>Streptosporangiaceae</taxon>
        <taxon>Microbispora</taxon>
    </lineage>
</organism>
<feature type="domain" description="Flavin reductase like" evidence="2">
    <location>
        <begin position="26"/>
        <end position="173"/>
    </location>
</feature>
<dbReference type="SMART" id="SM00903">
    <property type="entry name" value="Flavin_Reduct"/>
    <property type="match status" value="1"/>
</dbReference>
<name>A0A941AJW9_9ACTN</name>
<dbReference type="GO" id="GO:0010181">
    <property type="term" value="F:FMN binding"/>
    <property type="evidence" value="ECO:0007669"/>
    <property type="project" value="InterPro"/>
</dbReference>
<gene>
    <name evidence="3" type="ORF">JOL79_23750</name>
</gene>
<dbReference type="InterPro" id="IPR002563">
    <property type="entry name" value="Flavin_Rdtase-like_dom"/>
</dbReference>
<sequence length="197" mass="20776">MNARDSGDAAGSGEPENCGAVCRAALRRIASGVGVLSVRTGVTMHGTTVSSLTAVSRDPLLVGLCLVHDSVGLGLLKRRRDFAINILNTAQAATARWFADPSRPRGPEQFDRVEWKPDLFSGAPLIDGALAWLSCRLVATVDAGDHELLLAEVVDGAAREGEPLLNFGGRLHQVELADSVPRRLADASRRSVSGSAL</sequence>
<dbReference type="InterPro" id="IPR050268">
    <property type="entry name" value="NADH-dep_flavin_reductase"/>
</dbReference>
<reference evidence="3" key="1">
    <citation type="submission" date="2021-02" db="EMBL/GenBank/DDBJ databases">
        <title>Draft genome sequence of Microbispora sp. RL4-1S isolated from rice leaves in Thailand.</title>
        <authorList>
            <person name="Muangham S."/>
            <person name="Duangmal K."/>
        </authorList>
    </citation>
    <scope>NUCLEOTIDE SEQUENCE</scope>
    <source>
        <strain evidence="3">RL4-1S</strain>
    </source>
</reference>